<gene>
    <name evidence="11" type="ORF">H9L12_06260</name>
</gene>
<dbReference type="GO" id="GO:0046872">
    <property type="term" value="F:metal ion binding"/>
    <property type="evidence" value="ECO:0007669"/>
    <property type="project" value="UniProtKB-KW"/>
</dbReference>
<keyword evidence="4" id="KW-0378">Hydrolase</keyword>
<feature type="domain" description="Uracil-DNA glycosylase-like" evidence="10">
    <location>
        <begin position="47"/>
        <end position="214"/>
    </location>
</feature>
<dbReference type="GO" id="GO:0006284">
    <property type="term" value="P:base-excision repair"/>
    <property type="evidence" value="ECO:0007669"/>
    <property type="project" value="InterPro"/>
</dbReference>
<dbReference type="PANTHER" id="PTHR33693:SF3">
    <property type="entry name" value="TYPE-5 URACIL-DNA GLYCOSYLASE"/>
    <property type="match status" value="1"/>
</dbReference>
<dbReference type="EMBL" id="CP060717">
    <property type="protein sequence ID" value="QNN66077.1"/>
    <property type="molecule type" value="Genomic_DNA"/>
</dbReference>
<proteinExistence type="inferred from homology"/>
<keyword evidence="12" id="KW-1185">Reference proteome</keyword>
<organism evidence="11 12">
    <name type="scientific">Sphingomonas rhizophila</name>
    <dbReference type="NCBI Taxonomy" id="2071607"/>
    <lineage>
        <taxon>Bacteria</taxon>
        <taxon>Pseudomonadati</taxon>
        <taxon>Pseudomonadota</taxon>
        <taxon>Alphaproteobacteria</taxon>
        <taxon>Sphingomonadales</taxon>
        <taxon>Sphingomonadaceae</taxon>
        <taxon>Sphingomonas</taxon>
    </lineage>
</organism>
<dbReference type="AlphaFoldDB" id="A0A7G9SE02"/>
<evidence type="ECO:0000256" key="1">
    <source>
        <dbReference type="ARBA" id="ARBA00022485"/>
    </source>
</evidence>
<dbReference type="InterPro" id="IPR044147">
    <property type="entry name" value="UdgB-like"/>
</dbReference>
<keyword evidence="5" id="KW-0408">Iron</keyword>
<dbReference type="InterPro" id="IPR005122">
    <property type="entry name" value="Uracil-DNA_glycosylase-like"/>
</dbReference>
<name>A0A7G9SE02_9SPHN</name>
<evidence type="ECO:0000256" key="9">
    <source>
        <dbReference type="ARBA" id="ARBA00023887"/>
    </source>
</evidence>
<dbReference type="PANTHER" id="PTHR33693">
    <property type="entry name" value="TYPE-5 URACIL-DNA GLYCOSYLASE"/>
    <property type="match status" value="1"/>
</dbReference>
<reference evidence="11 12" key="1">
    <citation type="submission" date="2020-08" db="EMBL/GenBank/DDBJ databases">
        <title>Genome sequence of Sphingomonas rhizophila KACC 19189T.</title>
        <authorList>
            <person name="Hyun D.-W."/>
            <person name="Bae J.-W."/>
        </authorList>
    </citation>
    <scope>NUCLEOTIDE SEQUENCE [LARGE SCALE GENOMIC DNA]</scope>
    <source>
        <strain evidence="11 12">KACC 19189</strain>
    </source>
</reference>
<dbReference type="InterPro" id="IPR051536">
    <property type="entry name" value="UDG_Type-4/5"/>
</dbReference>
<keyword evidence="2" id="KW-0479">Metal-binding</keyword>
<evidence type="ECO:0000256" key="2">
    <source>
        <dbReference type="ARBA" id="ARBA00022723"/>
    </source>
</evidence>
<dbReference type="Pfam" id="PF03167">
    <property type="entry name" value="UDG"/>
    <property type="match status" value="1"/>
</dbReference>
<dbReference type="GO" id="GO:0033958">
    <property type="term" value="F:DNA-deoxyinosine glycosylase activity"/>
    <property type="evidence" value="ECO:0007669"/>
    <property type="project" value="InterPro"/>
</dbReference>
<evidence type="ECO:0000256" key="8">
    <source>
        <dbReference type="ARBA" id="ARBA00023779"/>
    </source>
</evidence>
<protein>
    <recommendedName>
        <fullName evidence="9">Type-5 uracil-DNA glycosylase</fullName>
    </recommendedName>
</protein>
<dbReference type="RefSeq" id="WP_187543062.1">
    <property type="nucleotide sequence ID" value="NZ_CP060717.1"/>
</dbReference>
<dbReference type="Gene3D" id="3.40.470.10">
    <property type="entry name" value="Uracil-DNA glycosylase-like domain"/>
    <property type="match status" value="1"/>
</dbReference>
<dbReference type="CDD" id="cd10031">
    <property type="entry name" value="UDG-F5_TTUDGB_like"/>
    <property type="match status" value="1"/>
</dbReference>
<dbReference type="GO" id="GO:0051539">
    <property type="term" value="F:4 iron, 4 sulfur cluster binding"/>
    <property type="evidence" value="ECO:0007669"/>
    <property type="project" value="UniProtKB-KW"/>
</dbReference>
<dbReference type="Proteomes" id="UP000515955">
    <property type="component" value="Chromosome"/>
</dbReference>
<evidence type="ECO:0000256" key="3">
    <source>
        <dbReference type="ARBA" id="ARBA00022763"/>
    </source>
</evidence>
<dbReference type="SUPFAM" id="SSF52141">
    <property type="entry name" value="Uracil-DNA glycosylase-like"/>
    <property type="match status" value="1"/>
</dbReference>
<keyword evidence="1" id="KW-0004">4Fe-4S</keyword>
<sequence>MLTATPAERSPLPDAEALRDCPLCPRLVALRRECRVEFPDWWNAPVPAFGDRQAWLAIIGLAPGKHGANRTGRPFTGDYAGDLLYATLAKFGLSEGNYAADPGDGLRLRGAIILNAVKCLPPQNKTLPVEEANCRPFLMEAIASLPNLTTFIALGKVAHDSLCRSFGLSPARSKFAHGAVHQISDDLRLVDSYHCSRYNQNTRRLDAGMFESVFAEALAFRPATLD</sequence>
<dbReference type="GO" id="GO:0004844">
    <property type="term" value="F:uracil DNA N-glycosylase activity"/>
    <property type="evidence" value="ECO:0007669"/>
    <property type="project" value="InterPro"/>
</dbReference>
<keyword evidence="3" id="KW-0227">DNA damage</keyword>
<evidence type="ECO:0000259" key="10">
    <source>
        <dbReference type="SMART" id="SM00986"/>
    </source>
</evidence>
<dbReference type="InterPro" id="IPR036895">
    <property type="entry name" value="Uracil-DNA_glycosylase-like_sf"/>
</dbReference>
<evidence type="ECO:0000256" key="5">
    <source>
        <dbReference type="ARBA" id="ARBA00023004"/>
    </source>
</evidence>
<keyword evidence="7" id="KW-0234">DNA repair</keyword>
<accession>A0A7G9SE02</accession>
<dbReference type="SMART" id="SM00987">
    <property type="entry name" value="UreE_C"/>
    <property type="match status" value="1"/>
</dbReference>
<dbReference type="KEGG" id="srhi:H9L12_06260"/>
<keyword evidence="6" id="KW-0411">Iron-sulfur</keyword>
<evidence type="ECO:0000256" key="6">
    <source>
        <dbReference type="ARBA" id="ARBA00023014"/>
    </source>
</evidence>
<comment type="similarity">
    <text evidence="8">Belongs to the uracil-DNA glycosylase (UDG) superfamily. Type 5 (UDGb) family.</text>
</comment>
<evidence type="ECO:0000256" key="4">
    <source>
        <dbReference type="ARBA" id="ARBA00022801"/>
    </source>
</evidence>
<evidence type="ECO:0000313" key="12">
    <source>
        <dbReference type="Proteomes" id="UP000515955"/>
    </source>
</evidence>
<evidence type="ECO:0000256" key="7">
    <source>
        <dbReference type="ARBA" id="ARBA00023204"/>
    </source>
</evidence>
<evidence type="ECO:0000313" key="11">
    <source>
        <dbReference type="EMBL" id="QNN66077.1"/>
    </source>
</evidence>
<dbReference type="SMART" id="SM00986">
    <property type="entry name" value="UDG"/>
    <property type="match status" value="1"/>
</dbReference>